<accession>A0AAW2UL19</accession>
<feature type="region of interest" description="Disordered" evidence="1">
    <location>
        <begin position="97"/>
        <end position="157"/>
    </location>
</feature>
<comment type="caution">
    <text evidence="2">The sequence shown here is derived from an EMBL/GenBank/DDBJ whole genome shotgun (WGS) entry which is preliminary data.</text>
</comment>
<feature type="compositionally biased region" description="Basic and acidic residues" evidence="1">
    <location>
        <begin position="97"/>
        <end position="108"/>
    </location>
</feature>
<gene>
    <name evidence="2" type="ORF">Slati_3562200</name>
</gene>
<protein>
    <submittedName>
        <fullName evidence="2">Uncharacterized protein</fullName>
    </submittedName>
</protein>
<dbReference type="AlphaFoldDB" id="A0AAW2UL19"/>
<organism evidence="2">
    <name type="scientific">Sesamum latifolium</name>
    <dbReference type="NCBI Taxonomy" id="2727402"/>
    <lineage>
        <taxon>Eukaryota</taxon>
        <taxon>Viridiplantae</taxon>
        <taxon>Streptophyta</taxon>
        <taxon>Embryophyta</taxon>
        <taxon>Tracheophyta</taxon>
        <taxon>Spermatophyta</taxon>
        <taxon>Magnoliopsida</taxon>
        <taxon>eudicotyledons</taxon>
        <taxon>Gunneridae</taxon>
        <taxon>Pentapetalae</taxon>
        <taxon>asterids</taxon>
        <taxon>lamiids</taxon>
        <taxon>Lamiales</taxon>
        <taxon>Pedaliaceae</taxon>
        <taxon>Sesamum</taxon>
    </lineage>
</organism>
<evidence type="ECO:0000313" key="2">
    <source>
        <dbReference type="EMBL" id="KAL0417303.1"/>
    </source>
</evidence>
<proteinExistence type="predicted"/>
<sequence>MRAEPVWQGFVTQTNELIMLGDGKVINEHGRPRPDDLYMDDEQHGSVRSIGVGINSDAADFGSEVRESLVGGSSEGDIEYFHDHDVSICGSRHSLHDLDKNVGEQSKKDKNRTKRHSSDKSVMSNDKGGYTLAKNQSDGGFSFPPPRDGQLLHTSTGKSLWSNRGDSIVNDDADDCCVANEEMLVPWRRTSKDASSIKSSRMKTTLALWNQQIPVPHLFQIMATLIGICKEKRGCKNNRNKRRGPWGVTGRRGSGCCARASEANKSTRGGI</sequence>
<reference evidence="2" key="2">
    <citation type="journal article" date="2024" name="Plant">
        <title>Genomic evolution and insights into agronomic trait innovations of Sesamum species.</title>
        <authorList>
            <person name="Miao H."/>
            <person name="Wang L."/>
            <person name="Qu L."/>
            <person name="Liu H."/>
            <person name="Sun Y."/>
            <person name="Le M."/>
            <person name="Wang Q."/>
            <person name="Wei S."/>
            <person name="Zheng Y."/>
            <person name="Lin W."/>
            <person name="Duan Y."/>
            <person name="Cao H."/>
            <person name="Xiong S."/>
            <person name="Wang X."/>
            <person name="Wei L."/>
            <person name="Li C."/>
            <person name="Ma Q."/>
            <person name="Ju M."/>
            <person name="Zhao R."/>
            <person name="Li G."/>
            <person name="Mu C."/>
            <person name="Tian Q."/>
            <person name="Mei H."/>
            <person name="Zhang T."/>
            <person name="Gao T."/>
            <person name="Zhang H."/>
        </authorList>
    </citation>
    <scope>NUCLEOTIDE SEQUENCE</scope>
    <source>
        <strain evidence="2">KEN1</strain>
    </source>
</reference>
<name>A0AAW2UL19_9LAMI</name>
<dbReference type="EMBL" id="JACGWN010000012">
    <property type="protein sequence ID" value="KAL0417303.1"/>
    <property type="molecule type" value="Genomic_DNA"/>
</dbReference>
<evidence type="ECO:0000256" key="1">
    <source>
        <dbReference type="SAM" id="MobiDB-lite"/>
    </source>
</evidence>
<reference evidence="2" key="1">
    <citation type="submission" date="2020-06" db="EMBL/GenBank/DDBJ databases">
        <authorList>
            <person name="Li T."/>
            <person name="Hu X."/>
            <person name="Zhang T."/>
            <person name="Song X."/>
            <person name="Zhang H."/>
            <person name="Dai N."/>
            <person name="Sheng W."/>
            <person name="Hou X."/>
            <person name="Wei L."/>
        </authorList>
    </citation>
    <scope>NUCLEOTIDE SEQUENCE</scope>
    <source>
        <strain evidence="2">KEN1</strain>
        <tissue evidence="2">Leaf</tissue>
    </source>
</reference>